<evidence type="ECO:0000313" key="13">
    <source>
        <dbReference type="EMBL" id="EEQ31954.1"/>
    </source>
</evidence>
<dbReference type="STRING" id="554155.C5FQ01"/>
<dbReference type="GO" id="GO:0016020">
    <property type="term" value="C:membrane"/>
    <property type="evidence" value="ECO:0007669"/>
    <property type="project" value="UniProtKB-SubCell"/>
</dbReference>
<dbReference type="InterPro" id="IPR013083">
    <property type="entry name" value="Znf_RING/FYVE/PHD"/>
</dbReference>
<feature type="region of interest" description="Disordered" evidence="9">
    <location>
        <begin position="107"/>
        <end position="132"/>
    </location>
</feature>
<dbReference type="CDD" id="cd16454">
    <property type="entry name" value="RING-H2_PA-TM-RING"/>
    <property type="match status" value="1"/>
</dbReference>
<sequence length="482" mass="52397">MASLWRLLALGLSLGLAAAQSIKPIDSRGSLQVGSPLYSLNLSPEPLPGRKDLHLFPSTPDLYVLDQSIKMFFQELHISGRLVTVSPRNANKLKAGDIAYLSCDPDDYPAQSMQENPQPPRPHGGDPKNNGVETTRNTAMIILYAVTGIITILFLAVILTGAIRAHRHPDRYGPRNIPGRARQSRAKGIARAVLDTLPIVKFGEDRERPKQHDVELADGQIRELDHEHAPAQAHTPAVESSDPSADADVPVTATTDASEQHQPRAASPSASAAGSAAGSAASEREPSTTCPICTDEFVRGQDVRLLPCNHSFHPECVDPWLVDVSGTCPLWYVFESSVSYASMLTKAVESISTRKMSKSGNTLKPSPVSKEILTLMAESAVLPTRWLAAHLPKLRAKALRLTVQTKAPHIFSTLVSSDHDRQTPMRDDAIVFRRGSLNGSAFALDHMARLTGATVLDLLFGLVSSHIFPFVYRRPGVQCGRY</sequence>
<keyword evidence="6 10" id="KW-1133">Transmembrane helix</keyword>
<dbReference type="HOGENOM" id="CLU_566149_0_0_1"/>
<dbReference type="InterPro" id="IPR001841">
    <property type="entry name" value="Znf_RING"/>
</dbReference>
<proteinExistence type="predicted"/>
<accession>C5FQ01</accession>
<keyword evidence="5" id="KW-0862">Zinc</keyword>
<evidence type="ECO:0000256" key="11">
    <source>
        <dbReference type="SAM" id="SignalP"/>
    </source>
</evidence>
<keyword evidence="3" id="KW-0479">Metal-binding</keyword>
<evidence type="ECO:0000259" key="12">
    <source>
        <dbReference type="PROSITE" id="PS50089"/>
    </source>
</evidence>
<feature type="signal peptide" evidence="11">
    <location>
        <begin position="1"/>
        <end position="19"/>
    </location>
</feature>
<evidence type="ECO:0000256" key="2">
    <source>
        <dbReference type="ARBA" id="ARBA00022692"/>
    </source>
</evidence>
<evidence type="ECO:0000256" key="10">
    <source>
        <dbReference type="SAM" id="Phobius"/>
    </source>
</evidence>
<dbReference type="eggNOG" id="KOG4628">
    <property type="taxonomic scope" value="Eukaryota"/>
</dbReference>
<keyword evidence="4 8" id="KW-0863">Zinc-finger</keyword>
<dbReference type="Proteomes" id="UP000002035">
    <property type="component" value="Unassembled WGS sequence"/>
</dbReference>
<dbReference type="PANTHER" id="PTHR46539:SF1">
    <property type="entry name" value="E3 UBIQUITIN-PROTEIN LIGASE ATL42"/>
    <property type="match status" value="1"/>
</dbReference>
<organism evidence="13 14">
    <name type="scientific">Arthroderma otae (strain ATCC MYA-4605 / CBS 113480)</name>
    <name type="common">Microsporum canis</name>
    <dbReference type="NCBI Taxonomy" id="554155"/>
    <lineage>
        <taxon>Eukaryota</taxon>
        <taxon>Fungi</taxon>
        <taxon>Dikarya</taxon>
        <taxon>Ascomycota</taxon>
        <taxon>Pezizomycotina</taxon>
        <taxon>Eurotiomycetes</taxon>
        <taxon>Eurotiomycetidae</taxon>
        <taxon>Onygenales</taxon>
        <taxon>Arthrodermataceae</taxon>
        <taxon>Microsporum</taxon>
    </lineage>
</organism>
<feature type="domain" description="RING-type" evidence="12">
    <location>
        <begin position="290"/>
        <end position="330"/>
    </location>
</feature>
<keyword evidence="7 10" id="KW-0472">Membrane</keyword>
<evidence type="ECO:0000256" key="8">
    <source>
        <dbReference type="PROSITE-ProRule" id="PRU00175"/>
    </source>
</evidence>
<evidence type="ECO:0000256" key="9">
    <source>
        <dbReference type="SAM" id="MobiDB-lite"/>
    </source>
</evidence>
<dbReference type="GeneID" id="9230152"/>
<comment type="subcellular location">
    <subcellularLocation>
        <location evidence="1">Membrane</location>
    </subcellularLocation>
</comment>
<evidence type="ECO:0000256" key="4">
    <source>
        <dbReference type="ARBA" id="ARBA00022771"/>
    </source>
</evidence>
<keyword evidence="2 10" id="KW-0812">Transmembrane</keyword>
<keyword evidence="14" id="KW-1185">Reference proteome</keyword>
<evidence type="ECO:0000256" key="7">
    <source>
        <dbReference type="ARBA" id="ARBA00023136"/>
    </source>
</evidence>
<feature type="compositionally biased region" description="Low complexity" evidence="9">
    <location>
        <begin position="264"/>
        <end position="281"/>
    </location>
</feature>
<name>C5FQ01_ARTOC</name>
<dbReference type="EMBL" id="DS995704">
    <property type="protein sequence ID" value="EEQ31954.1"/>
    <property type="molecule type" value="Genomic_DNA"/>
</dbReference>
<dbReference type="VEuPathDB" id="FungiDB:MCYG_04773"/>
<reference evidence="14" key="1">
    <citation type="journal article" date="2012" name="MBio">
        <title>Comparative genome analysis of Trichophyton rubrum and related dermatophytes reveals candidate genes involved in infection.</title>
        <authorList>
            <person name="Martinez D.A."/>
            <person name="Oliver B.G."/>
            <person name="Graeser Y."/>
            <person name="Goldberg J.M."/>
            <person name="Li W."/>
            <person name="Martinez-Rossi N.M."/>
            <person name="Monod M."/>
            <person name="Shelest E."/>
            <person name="Barton R.C."/>
            <person name="Birch E."/>
            <person name="Brakhage A.A."/>
            <person name="Chen Z."/>
            <person name="Gurr S.J."/>
            <person name="Heiman D."/>
            <person name="Heitman J."/>
            <person name="Kosti I."/>
            <person name="Rossi A."/>
            <person name="Saif S."/>
            <person name="Samalova M."/>
            <person name="Saunders C.W."/>
            <person name="Shea T."/>
            <person name="Summerbell R.C."/>
            <person name="Xu J."/>
            <person name="Young S."/>
            <person name="Zeng Q."/>
            <person name="Birren B.W."/>
            <person name="Cuomo C.A."/>
            <person name="White T.C."/>
        </authorList>
    </citation>
    <scope>NUCLEOTIDE SEQUENCE [LARGE SCALE GENOMIC DNA]</scope>
    <source>
        <strain evidence="14">ATCC MYA-4605 / CBS 113480</strain>
    </source>
</reference>
<evidence type="ECO:0000313" key="14">
    <source>
        <dbReference type="Proteomes" id="UP000002035"/>
    </source>
</evidence>
<evidence type="ECO:0000256" key="6">
    <source>
        <dbReference type="ARBA" id="ARBA00022989"/>
    </source>
</evidence>
<dbReference type="AlphaFoldDB" id="C5FQ01"/>
<protein>
    <submittedName>
        <fullName evidence="13">RING-7 protein</fullName>
    </submittedName>
</protein>
<dbReference type="RefSeq" id="XP_002847036.1">
    <property type="nucleotide sequence ID" value="XM_002846990.1"/>
</dbReference>
<dbReference type="OrthoDB" id="8062037at2759"/>
<evidence type="ECO:0000256" key="5">
    <source>
        <dbReference type="ARBA" id="ARBA00022833"/>
    </source>
</evidence>
<feature type="region of interest" description="Disordered" evidence="9">
    <location>
        <begin position="227"/>
        <end position="290"/>
    </location>
</feature>
<dbReference type="PANTHER" id="PTHR46539">
    <property type="entry name" value="E3 UBIQUITIN-PROTEIN LIGASE ATL42"/>
    <property type="match status" value="1"/>
</dbReference>
<dbReference type="SMART" id="SM00184">
    <property type="entry name" value="RING"/>
    <property type="match status" value="1"/>
</dbReference>
<dbReference type="PROSITE" id="PS50089">
    <property type="entry name" value="ZF_RING_2"/>
    <property type="match status" value="1"/>
</dbReference>
<evidence type="ECO:0000256" key="1">
    <source>
        <dbReference type="ARBA" id="ARBA00004370"/>
    </source>
</evidence>
<gene>
    <name evidence="13" type="ORF">MCYG_04773</name>
</gene>
<feature type="transmembrane region" description="Helical" evidence="10">
    <location>
        <begin position="141"/>
        <end position="163"/>
    </location>
</feature>
<dbReference type="SUPFAM" id="SSF57850">
    <property type="entry name" value="RING/U-box"/>
    <property type="match status" value="1"/>
</dbReference>
<evidence type="ECO:0000256" key="3">
    <source>
        <dbReference type="ARBA" id="ARBA00022723"/>
    </source>
</evidence>
<feature type="chain" id="PRO_5002951520" evidence="11">
    <location>
        <begin position="20"/>
        <end position="482"/>
    </location>
</feature>
<dbReference type="GO" id="GO:0008270">
    <property type="term" value="F:zinc ion binding"/>
    <property type="evidence" value="ECO:0007669"/>
    <property type="project" value="UniProtKB-KW"/>
</dbReference>
<dbReference type="Gene3D" id="3.30.40.10">
    <property type="entry name" value="Zinc/RING finger domain, C3HC4 (zinc finger)"/>
    <property type="match status" value="1"/>
</dbReference>
<dbReference type="Pfam" id="PF13639">
    <property type="entry name" value="zf-RING_2"/>
    <property type="match status" value="1"/>
</dbReference>
<keyword evidence="11" id="KW-0732">Signal</keyword>